<evidence type="ECO:0000256" key="1">
    <source>
        <dbReference type="ARBA" id="ARBA00004613"/>
    </source>
</evidence>
<dbReference type="EnsemblPlants" id="OPUNC12G09210.1">
    <property type="protein sequence ID" value="OPUNC12G09210.1"/>
    <property type="gene ID" value="OPUNC12G09210"/>
</dbReference>
<comment type="similarity">
    <text evidence="2 9">Belongs to the peptidase S8 family.</text>
</comment>
<evidence type="ECO:0000259" key="13">
    <source>
        <dbReference type="Pfam" id="PF05922"/>
    </source>
</evidence>
<evidence type="ECO:0000256" key="10">
    <source>
        <dbReference type="SAM" id="MobiDB-lite"/>
    </source>
</evidence>
<dbReference type="CDD" id="cd04852">
    <property type="entry name" value="Peptidases_S8_3"/>
    <property type="match status" value="1"/>
</dbReference>
<dbReference type="PROSITE" id="PS51892">
    <property type="entry name" value="SUBTILASE"/>
    <property type="match status" value="1"/>
</dbReference>
<dbReference type="InterPro" id="IPR045051">
    <property type="entry name" value="SBT"/>
</dbReference>
<dbReference type="GO" id="GO:0004252">
    <property type="term" value="F:serine-type endopeptidase activity"/>
    <property type="evidence" value="ECO:0007669"/>
    <property type="project" value="UniProtKB-UniRule"/>
</dbReference>
<dbReference type="InterPro" id="IPR000209">
    <property type="entry name" value="Peptidase_S8/S53_dom"/>
</dbReference>
<dbReference type="AlphaFoldDB" id="A0A0E0MLW3"/>
<evidence type="ECO:0000256" key="11">
    <source>
        <dbReference type="SAM" id="SignalP"/>
    </source>
</evidence>
<feature type="active site" description="Charge relay system" evidence="8 9">
    <location>
        <position position="150"/>
    </location>
</feature>
<evidence type="ECO:0000259" key="12">
    <source>
        <dbReference type="Pfam" id="PF00082"/>
    </source>
</evidence>
<evidence type="ECO:0008006" key="17">
    <source>
        <dbReference type="Google" id="ProtNLM"/>
    </source>
</evidence>
<feature type="region of interest" description="Disordered" evidence="10">
    <location>
        <begin position="193"/>
        <end position="214"/>
    </location>
</feature>
<dbReference type="CDD" id="cd02120">
    <property type="entry name" value="PA_subtilisin_like"/>
    <property type="match status" value="1"/>
</dbReference>
<dbReference type="Pfam" id="PF05922">
    <property type="entry name" value="Inhibitor_I9"/>
    <property type="match status" value="1"/>
</dbReference>
<evidence type="ECO:0000256" key="2">
    <source>
        <dbReference type="ARBA" id="ARBA00011073"/>
    </source>
</evidence>
<dbReference type="GO" id="GO:0005576">
    <property type="term" value="C:extracellular region"/>
    <property type="evidence" value="ECO:0007669"/>
    <property type="project" value="UniProtKB-SubCell"/>
</dbReference>
<sequence length="784" mass="83787">MDMHTLLLSFLFVSVLHAHTTISTGTENFDASTVDTYIVHVRPPPNFSVDMSSIKLEKWYRSFLPPRMASSNTHQAFIYTYKTTIFGFAVDLTEAGKEYVMKNDGVLKVYKDNLLPLLTTHTPDFLGLRLSGGSWKKAGMGEGVIIGVLDTGIDFTHTSFDDDGMQEPPAKWRGSCKSSLMKCNKKLIGGSSFIRGHKSAPPTDDSGHGTHTASTAAGGFVDSASVFGNGNGTAAGMAPRAHLAIYKVCSEKNCRVSDILAGMEAAIADGVDIMSMSLGGPARPFYNDIIATASFSAMRKGIFVSLAAGNSGPSSSTLSNEAPWVLTVGASTIDRQMEALVKLGDGHLFVGESAYQPHNLDPLQLVYPQVSGVNYCFLLKDVAGKIVACEHTTSADIIGGVVKNAGASGLILLGQEDSGHTTFADPNVLPVSYVDFPDAAVIRQYINSSNNPTASIIFNGTSLGKTQAPVVAFFSSRGPSTASPGILKPDIIGPGVNVIAAWPFTGGQDANDAKHKTFNCLSGTSMSTPHLSGIAALVKGTHPDWSVAAIKSAIMTTAYVVDNQKKPILDERFNTAGHFAIGAGHVSPSEAIDPGLIYDTNEAQYISYLCGLGYTDVQVEIIANQKDACKGSKITEAELNYPSVAVRASAGKLVVNRTVTNVGEANSSYTVEIDMPREVKASVSPTKLEFTKMKEKKTFSLSLSWDISKTNHAEGSFKWVSEKHVVVTEKPGLQNKECNRVRGCFFHRAGSGVHGYKDSKVQLQDKLQLSRILGTVNENIDINL</sequence>
<dbReference type="InterPro" id="IPR034197">
    <property type="entry name" value="Peptidases_S8_3"/>
</dbReference>
<feature type="signal peptide" evidence="11">
    <location>
        <begin position="1"/>
        <end position="18"/>
    </location>
</feature>
<reference evidence="15" key="1">
    <citation type="submission" date="2015-04" db="UniProtKB">
        <authorList>
            <consortium name="EnsemblPlants"/>
        </authorList>
    </citation>
    <scope>IDENTIFICATION</scope>
</reference>
<evidence type="ECO:0000256" key="9">
    <source>
        <dbReference type="PROSITE-ProRule" id="PRU01240"/>
    </source>
</evidence>
<dbReference type="SUPFAM" id="SSF52743">
    <property type="entry name" value="Subtilisin-like"/>
    <property type="match status" value="1"/>
</dbReference>
<dbReference type="PRINTS" id="PR00723">
    <property type="entry name" value="SUBTILISIN"/>
</dbReference>
<dbReference type="Pfam" id="PF17766">
    <property type="entry name" value="fn3_6"/>
    <property type="match status" value="1"/>
</dbReference>
<dbReference type="Gene3D" id="3.30.70.80">
    <property type="entry name" value="Peptidase S8 propeptide/proteinase inhibitor I9"/>
    <property type="match status" value="1"/>
</dbReference>
<protein>
    <recommendedName>
        <fullName evidence="17">Subtilisin-like protease</fullName>
    </recommendedName>
</protein>
<dbReference type="Pfam" id="PF00082">
    <property type="entry name" value="Peptidase_S8"/>
    <property type="match status" value="1"/>
</dbReference>
<reference evidence="15" key="2">
    <citation type="submission" date="2018-05" db="EMBL/GenBank/DDBJ databases">
        <title>OpunRS2 (Oryza punctata Reference Sequence Version 2).</title>
        <authorList>
            <person name="Zhang J."/>
            <person name="Kudrna D."/>
            <person name="Lee S."/>
            <person name="Talag J."/>
            <person name="Welchert J."/>
            <person name="Wing R.A."/>
        </authorList>
    </citation>
    <scope>NUCLEOTIDE SEQUENCE [LARGE SCALE GENOMIC DNA]</scope>
</reference>
<feature type="active site" description="Charge relay system" evidence="8 9">
    <location>
        <position position="525"/>
    </location>
</feature>
<dbReference type="OMA" id="VACEHTT"/>
<evidence type="ECO:0000256" key="7">
    <source>
        <dbReference type="ARBA" id="ARBA00023180"/>
    </source>
</evidence>
<dbReference type="InterPro" id="IPR036852">
    <property type="entry name" value="Peptidase_S8/S53_dom_sf"/>
</dbReference>
<dbReference type="Gene3D" id="3.40.50.200">
    <property type="entry name" value="Peptidase S8/S53 domain"/>
    <property type="match status" value="1"/>
</dbReference>
<name>A0A0E0MLW3_ORYPU</name>
<comment type="subcellular location">
    <subcellularLocation>
        <location evidence="1">Secreted</location>
    </subcellularLocation>
</comment>
<keyword evidence="7" id="KW-0325">Glycoprotein</keyword>
<dbReference type="InterPro" id="IPR037045">
    <property type="entry name" value="S8pro/Inhibitor_I9_sf"/>
</dbReference>
<dbReference type="InterPro" id="IPR023827">
    <property type="entry name" value="Peptidase_S8_Asp-AS"/>
</dbReference>
<dbReference type="Proteomes" id="UP000026962">
    <property type="component" value="Chromosome 12"/>
</dbReference>
<evidence type="ECO:0000259" key="14">
    <source>
        <dbReference type="Pfam" id="PF17766"/>
    </source>
</evidence>
<dbReference type="InterPro" id="IPR041469">
    <property type="entry name" value="Subtilisin-like_FN3"/>
</dbReference>
<evidence type="ECO:0000256" key="8">
    <source>
        <dbReference type="PIRSR" id="PIRSR615500-1"/>
    </source>
</evidence>
<feature type="domain" description="Inhibitor I9" evidence="13">
    <location>
        <begin position="36"/>
        <end position="115"/>
    </location>
</feature>
<dbReference type="InterPro" id="IPR015500">
    <property type="entry name" value="Peptidase_S8_subtilisin-rel"/>
</dbReference>
<keyword evidence="3 9" id="KW-0645">Protease</keyword>
<dbReference type="Gene3D" id="2.60.40.2310">
    <property type="match status" value="1"/>
</dbReference>
<proteinExistence type="inferred from homology"/>
<organism evidence="15">
    <name type="scientific">Oryza punctata</name>
    <name type="common">Red rice</name>
    <dbReference type="NCBI Taxonomy" id="4537"/>
    <lineage>
        <taxon>Eukaryota</taxon>
        <taxon>Viridiplantae</taxon>
        <taxon>Streptophyta</taxon>
        <taxon>Embryophyta</taxon>
        <taxon>Tracheophyta</taxon>
        <taxon>Spermatophyta</taxon>
        <taxon>Magnoliopsida</taxon>
        <taxon>Liliopsida</taxon>
        <taxon>Poales</taxon>
        <taxon>Poaceae</taxon>
        <taxon>BOP clade</taxon>
        <taxon>Oryzoideae</taxon>
        <taxon>Oryzeae</taxon>
        <taxon>Oryzinae</taxon>
        <taxon>Oryza</taxon>
    </lineage>
</organism>
<evidence type="ECO:0000313" key="16">
    <source>
        <dbReference type="Proteomes" id="UP000026962"/>
    </source>
</evidence>
<evidence type="ECO:0000256" key="6">
    <source>
        <dbReference type="ARBA" id="ARBA00022825"/>
    </source>
</evidence>
<evidence type="ECO:0000313" key="15">
    <source>
        <dbReference type="EnsemblPlants" id="OPUNC12G09210.1"/>
    </source>
</evidence>
<dbReference type="GO" id="GO:0006508">
    <property type="term" value="P:proteolysis"/>
    <property type="evidence" value="ECO:0007669"/>
    <property type="project" value="UniProtKB-KW"/>
</dbReference>
<feature type="chain" id="PRO_5002368112" description="Subtilisin-like protease" evidence="11">
    <location>
        <begin position="19"/>
        <end position="784"/>
    </location>
</feature>
<evidence type="ECO:0000256" key="5">
    <source>
        <dbReference type="ARBA" id="ARBA00022801"/>
    </source>
</evidence>
<feature type="domain" description="Subtilisin-like protease fibronectin type-III" evidence="14">
    <location>
        <begin position="638"/>
        <end position="727"/>
    </location>
</feature>
<dbReference type="Gene3D" id="3.50.30.30">
    <property type="match status" value="1"/>
</dbReference>
<dbReference type="eggNOG" id="ENOG502SMDI">
    <property type="taxonomic scope" value="Eukaryota"/>
</dbReference>
<evidence type="ECO:0000256" key="3">
    <source>
        <dbReference type="ARBA" id="ARBA00022670"/>
    </source>
</evidence>
<accession>A0A0E0MLW3</accession>
<evidence type="ECO:0000256" key="4">
    <source>
        <dbReference type="ARBA" id="ARBA00022729"/>
    </source>
</evidence>
<dbReference type="STRING" id="4537.A0A0E0MLW3"/>
<keyword evidence="5 9" id="KW-0378">Hydrolase</keyword>
<dbReference type="PROSITE" id="PS00136">
    <property type="entry name" value="SUBTILASE_ASP"/>
    <property type="match status" value="1"/>
</dbReference>
<feature type="active site" description="Charge relay system" evidence="8 9">
    <location>
        <position position="208"/>
    </location>
</feature>
<feature type="domain" description="Peptidase S8/S53" evidence="12">
    <location>
        <begin position="141"/>
        <end position="572"/>
    </location>
</feature>
<dbReference type="PANTHER" id="PTHR10795">
    <property type="entry name" value="PROPROTEIN CONVERTASE SUBTILISIN/KEXIN"/>
    <property type="match status" value="1"/>
</dbReference>
<dbReference type="InterPro" id="IPR010259">
    <property type="entry name" value="S8pro/Inhibitor_I9"/>
</dbReference>
<keyword evidence="6 9" id="KW-0720">Serine protease</keyword>
<dbReference type="Gramene" id="OPUNC12G09210.1">
    <property type="protein sequence ID" value="OPUNC12G09210.1"/>
    <property type="gene ID" value="OPUNC12G09210"/>
</dbReference>
<dbReference type="HOGENOM" id="CLU_000625_4_6_1"/>
<keyword evidence="4 11" id="KW-0732">Signal</keyword>
<keyword evidence="16" id="KW-1185">Reference proteome</keyword>